<reference evidence="9" key="1">
    <citation type="submission" date="2023-07" db="EMBL/GenBank/DDBJ databases">
        <title>draft genome sequence of fig (Ficus carica).</title>
        <authorList>
            <person name="Takahashi T."/>
            <person name="Nishimura K."/>
        </authorList>
    </citation>
    <scope>NUCLEOTIDE SEQUENCE</scope>
</reference>
<comment type="subcellular location">
    <subcellularLocation>
        <location evidence="1">Cytoplasm</location>
    </subcellularLocation>
</comment>
<dbReference type="Gene3D" id="2.130.10.10">
    <property type="entry name" value="YVTN repeat-like/Quinoprotein amine dehydrogenase"/>
    <property type="match status" value="3"/>
</dbReference>
<dbReference type="Pfam" id="PF12894">
    <property type="entry name" value="ANAPC4_WD40"/>
    <property type="match status" value="1"/>
</dbReference>
<dbReference type="Proteomes" id="UP001187192">
    <property type="component" value="Unassembled WGS sequence"/>
</dbReference>
<evidence type="ECO:0000256" key="5">
    <source>
        <dbReference type="PROSITE-ProRule" id="PRU00221"/>
    </source>
</evidence>
<dbReference type="GO" id="GO:0005737">
    <property type="term" value="C:cytoplasm"/>
    <property type="evidence" value="ECO:0007669"/>
    <property type="project" value="UniProtKB-SubCell"/>
</dbReference>
<dbReference type="InterPro" id="IPR001680">
    <property type="entry name" value="WD40_rpt"/>
</dbReference>
<organism evidence="9 10">
    <name type="scientific">Ficus carica</name>
    <name type="common">Common fig</name>
    <dbReference type="NCBI Taxonomy" id="3494"/>
    <lineage>
        <taxon>Eukaryota</taxon>
        <taxon>Viridiplantae</taxon>
        <taxon>Streptophyta</taxon>
        <taxon>Embryophyta</taxon>
        <taxon>Tracheophyta</taxon>
        <taxon>Spermatophyta</taxon>
        <taxon>Magnoliopsida</taxon>
        <taxon>eudicotyledons</taxon>
        <taxon>Gunneridae</taxon>
        <taxon>Pentapetalae</taxon>
        <taxon>rosids</taxon>
        <taxon>fabids</taxon>
        <taxon>Rosales</taxon>
        <taxon>Moraceae</taxon>
        <taxon>Ficeae</taxon>
        <taxon>Ficus</taxon>
    </lineage>
</organism>
<dbReference type="InterPro" id="IPR024977">
    <property type="entry name" value="Apc4-like_WD40_dom"/>
</dbReference>
<feature type="compositionally biased region" description="Basic and acidic residues" evidence="7">
    <location>
        <begin position="735"/>
        <end position="752"/>
    </location>
</feature>
<evidence type="ECO:0000256" key="7">
    <source>
        <dbReference type="SAM" id="MobiDB-lite"/>
    </source>
</evidence>
<evidence type="ECO:0000256" key="1">
    <source>
        <dbReference type="ARBA" id="ARBA00004496"/>
    </source>
</evidence>
<dbReference type="GO" id="GO:0005886">
    <property type="term" value="C:plasma membrane"/>
    <property type="evidence" value="ECO:0007669"/>
    <property type="project" value="TreeGrafter"/>
</dbReference>
<keyword evidence="5" id="KW-0853">WD repeat</keyword>
<gene>
    <name evidence="9" type="ORF">TIFTF001_010507</name>
</gene>
<feature type="domain" description="V-SNARE coiled-coil homology" evidence="8">
    <location>
        <begin position="1045"/>
        <end position="1109"/>
    </location>
</feature>
<dbReference type="InterPro" id="IPR015943">
    <property type="entry name" value="WD40/YVTN_repeat-like_dom_sf"/>
</dbReference>
<dbReference type="Gene3D" id="1.20.5.110">
    <property type="match status" value="1"/>
</dbReference>
<evidence type="ECO:0000256" key="2">
    <source>
        <dbReference type="ARBA" id="ARBA00008070"/>
    </source>
</evidence>
<evidence type="ECO:0000256" key="3">
    <source>
        <dbReference type="ARBA" id="ARBA00022483"/>
    </source>
</evidence>
<sequence>MFAKILQKSKQPQQSSPSQDNEPERSLTPSDFNPRIALHYGIPSTASILAFDAIQRLIAVGTLDGRIKIIGGDNIEGLLVSPKQSPFKNLEFLQNQGFLACVSRDNEIQVWDLETKAVASTLQWESNITAFSVIYGTSYMYVGSEYGDVSVLKYDVEDRKITHLPYYVPATIIADAAGLSLPVHLSVVAVLHQRCSQGNRILIVYENGLIILWDASEDQVVLVRGLQVNYQAVVDCVQGTKDELPDNLSDNEQTEKEISSLCWVSENGSVLAVGYVDGDIIFWDISKNASSKDQQAKESANNVVKLQLSSGNRRLPVIVLHWSATKSCNPQSGQLFVYGGDQIGSEEVLTILSLEWEQGIESLKCVNRVDLSMSGSFADLVLFPSADAMDNNGTLLFILTSPGQLHVYDKACLSSLVSQQKNSSASAVQYNIVVPTTEPQMTVSKLGLVQRDGDLSKVLSQIVSAEKLNAAHLPKEGTRWPLTGGVPGRFFDAQTYQVERVYISGYQDGSVRIWDSTYPDMSLIYTIGPEVKGITDAIAPVSVLEFCSVTLRLAIGDKRGLVRLYELIGTHEKNLHFVTENGSEVHNLQQGDGPHCIAVFSILSSPICTLRFANSGNRLAVGFECGQVAMLDICALSILFLTDAASETSSPVTSLAVRSVLDAKGIESPKDFQPEILEDSNRGVLFSMTRNAHIIIRDITTGNLISTQSLHPQKDSTAISMYIIEDGDLISKVHSENHSLKSPDSSEAKNELTRANAHSRSTQLEVGVDPSLGSGHFAQRLMNFLILLCCEDALCIYSLDSMIEGNGDPILKVDLVKPCCWATTFKKGEKDCGLIVFYQTGVIEIRSLLNLEVLGEISLMSILRWNFNIDMDKTICSSDSGQIALVNGGELAVVSLLTCENDFRIPDSLPSLHDKVVAAAVDATYSSSPNEEQASSSGISGGIIEGSKAGKVARNIDLTEVHKSTNSHLESLFSSPPFLKPSTTSEDDQEIIELNLDDIVIDEPLYVSPSSQKNKIEKKDKGTERERLFDGATTDSNPRLRTADEIRAKYRKSGDASGAAAEARDKLVQRQEKLERLGQRTEELRSGAENFATMAKELAKSMESRKWWHF</sequence>
<keyword evidence="10" id="KW-1185">Reference proteome</keyword>
<dbReference type="GO" id="GO:0006887">
    <property type="term" value="P:exocytosis"/>
    <property type="evidence" value="ECO:0007669"/>
    <property type="project" value="UniProtKB-KW"/>
</dbReference>
<evidence type="ECO:0000256" key="4">
    <source>
        <dbReference type="ARBA" id="ARBA00022490"/>
    </source>
</evidence>
<dbReference type="AlphaFoldDB" id="A0AA87ZWK4"/>
<dbReference type="GO" id="GO:0005096">
    <property type="term" value="F:GTPase activator activity"/>
    <property type="evidence" value="ECO:0007669"/>
    <property type="project" value="TreeGrafter"/>
</dbReference>
<dbReference type="PROSITE" id="PS50082">
    <property type="entry name" value="WD_REPEATS_2"/>
    <property type="match status" value="1"/>
</dbReference>
<dbReference type="GO" id="GO:0045159">
    <property type="term" value="F:myosin II binding"/>
    <property type="evidence" value="ECO:0007669"/>
    <property type="project" value="TreeGrafter"/>
</dbReference>
<feature type="region of interest" description="Disordered" evidence="7">
    <location>
        <begin position="1"/>
        <end position="30"/>
    </location>
</feature>
<dbReference type="EMBL" id="BTGU01000012">
    <property type="protein sequence ID" value="GMN41284.1"/>
    <property type="molecule type" value="Genomic_DNA"/>
</dbReference>
<dbReference type="InterPro" id="IPR036322">
    <property type="entry name" value="WD40_repeat_dom_sf"/>
</dbReference>
<dbReference type="GO" id="GO:0019905">
    <property type="term" value="F:syntaxin binding"/>
    <property type="evidence" value="ECO:0007669"/>
    <property type="project" value="TreeGrafter"/>
</dbReference>
<name>A0AA87ZWK4_FICCA</name>
<dbReference type="PROSITE" id="PS50892">
    <property type="entry name" value="V_SNARE"/>
    <property type="match status" value="1"/>
</dbReference>
<keyword evidence="3" id="KW-0268">Exocytosis</keyword>
<feature type="repeat" description="WD" evidence="5">
    <location>
        <begin position="80"/>
        <end position="121"/>
    </location>
</feature>
<dbReference type="SMART" id="SM00320">
    <property type="entry name" value="WD40"/>
    <property type="match status" value="6"/>
</dbReference>
<dbReference type="CDD" id="cd15873">
    <property type="entry name" value="R-SNARE_STXBP5_6"/>
    <property type="match status" value="1"/>
</dbReference>
<evidence type="ECO:0000313" key="10">
    <source>
        <dbReference type="Proteomes" id="UP001187192"/>
    </source>
</evidence>
<comment type="caution">
    <text evidence="9">The sequence shown here is derived from an EMBL/GenBank/DDBJ whole genome shotgun (WGS) entry which is preliminary data.</text>
</comment>
<evidence type="ECO:0000256" key="6">
    <source>
        <dbReference type="PROSITE-ProRule" id="PRU00290"/>
    </source>
</evidence>
<feature type="compositionally biased region" description="Low complexity" evidence="7">
    <location>
        <begin position="8"/>
        <end position="19"/>
    </location>
</feature>
<proteinExistence type="inferred from homology"/>
<keyword evidence="6" id="KW-0175">Coiled coil</keyword>
<dbReference type="Pfam" id="PF00957">
    <property type="entry name" value="Synaptobrevin"/>
    <property type="match status" value="1"/>
</dbReference>
<dbReference type="SUPFAM" id="SSF50978">
    <property type="entry name" value="WD40 repeat-like"/>
    <property type="match status" value="2"/>
</dbReference>
<dbReference type="PANTHER" id="PTHR10241:SF38">
    <property type="entry name" value="TRANSDUCIN FAMILY PROTEIN _ WD-40 REPEAT FAMILY PROTEIN"/>
    <property type="match status" value="1"/>
</dbReference>
<keyword evidence="4" id="KW-0963">Cytoplasm</keyword>
<dbReference type="GO" id="GO:0006893">
    <property type="term" value="P:Golgi to plasma membrane transport"/>
    <property type="evidence" value="ECO:0007669"/>
    <property type="project" value="TreeGrafter"/>
</dbReference>
<evidence type="ECO:0000313" key="9">
    <source>
        <dbReference type="EMBL" id="GMN41284.1"/>
    </source>
</evidence>
<dbReference type="InterPro" id="IPR042855">
    <property type="entry name" value="V_SNARE_CC"/>
</dbReference>
<protein>
    <recommendedName>
        <fullName evidence="8">V-SNARE coiled-coil homology domain-containing protein</fullName>
    </recommendedName>
</protein>
<feature type="region of interest" description="Disordered" evidence="7">
    <location>
        <begin position="735"/>
        <end position="760"/>
    </location>
</feature>
<dbReference type="SUPFAM" id="SSF58038">
    <property type="entry name" value="SNARE fusion complex"/>
    <property type="match status" value="1"/>
</dbReference>
<dbReference type="PANTHER" id="PTHR10241">
    <property type="entry name" value="LETHAL 2 GIANT LARVAE PROTEIN"/>
    <property type="match status" value="1"/>
</dbReference>
<accession>A0AA87ZWK4</accession>
<comment type="similarity">
    <text evidence="2">Belongs to the WD repeat L(2)GL family.</text>
</comment>
<evidence type="ECO:0000259" key="8">
    <source>
        <dbReference type="PROSITE" id="PS50892"/>
    </source>
</evidence>